<dbReference type="InterPro" id="IPR007048">
    <property type="entry name" value="IraD/Gp25-like"/>
</dbReference>
<protein>
    <submittedName>
        <fullName evidence="3">Gene 25-like lysozyme</fullName>
    </submittedName>
</protein>
<accession>A0A1I3UP44</accession>
<feature type="compositionally biased region" description="Basic and acidic residues" evidence="1">
    <location>
        <begin position="14"/>
        <end position="23"/>
    </location>
</feature>
<dbReference type="RefSeq" id="WP_175484963.1">
    <property type="nucleotide sequence ID" value="NZ_FORA01000008.1"/>
</dbReference>
<feature type="domain" description="IraD/Gp25-like" evidence="2">
    <location>
        <begin position="75"/>
        <end position="176"/>
    </location>
</feature>
<dbReference type="InterPro" id="IPR017737">
    <property type="entry name" value="TssE1-like"/>
</dbReference>
<keyword evidence="4" id="KW-1185">Reference proteome</keyword>
<evidence type="ECO:0000259" key="2">
    <source>
        <dbReference type="Pfam" id="PF04965"/>
    </source>
</evidence>
<dbReference type="Proteomes" id="UP000199110">
    <property type="component" value="Unassembled WGS sequence"/>
</dbReference>
<dbReference type="Pfam" id="PF04965">
    <property type="entry name" value="GPW_gp25"/>
    <property type="match status" value="1"/>
</dbReference>
<dbReference type="AlphaFoldDB" id="A0A1I3UP44"/>
<name>A0A1I3UP44_9RHOB</name>
<dbReference type="PANTHER" id="PTHR38595">
    <property type="entry name" value="CYTOPLASMIC PROTEIN-RELATED"/>
    <property type="match status" value="1"/>
</dbReference>
<reference evidence="3 4" key="1">
    <citation type="submission" date="2016-10" db="EMBL/GenBank/DDBJ databases">
        <authorList>
            <person name="de Groot N.N."/>
        </authorList>
    </citation>
    <scope>NUCLEOTIDE SEQUENCE [LARGE SCALE GENOMIC DNA]</scope>
    <source>
        <strain evidence="3 4">DSM 19073</strain>
    </source>
</reference>
<dbReference type="STRING" id="390807.SAMN04488095_3791"/>
<gene>
    <name evidence="3" type="ORF">SAMN04488095_3791</name>
</gene>
<evidence type="ECO:0000313" key="4">
    <source>
        <dbReference type="Proteomes" id="UP000199110"/>
    </source>
</evidence>
<feature type="region of interest" description="Disordered" evidence="1">
    <location>
        <begin position="1"/>
        <end position="23"/>
    </location>
</feature>
<evidence type="ECO:0000256" key="1">
    <source>
        <dbReference type="SAM" id="MobiDB-lite"/>
    </source>
</evidence>
<organism evidence="3 4">
    <name type="scientific">Jannaschia pohangensis</name>
    <dbReference type="NCBI Taxonomy" id="390807"/>
    <lineage>
        <taxon>Bacteria</taxon>
        <taxon>Pseudomonadati</taxon>
        <taxon>Pseudomonadota</taxon>
        <taxon>Alphaproteobacteria</taxon>
        <taxon>Rhodobacterales</taxon>
        <taxon>Roseobacteraceae</taxon>
        <taxon>Jannaschia</taxon>
    </lineage>
</organism>
<dbReference type="SUPFAM" id="SSF160719">
    <property type="entry name" value="gpW/gp25-like"/>
    <property type="match status" value="1"/>
</dbReference>
<dbReference type="EMBL" id="FORA01000008">
    <property type="protein sequence ID" value="SFJ83527.1"/>
    <property type="molecule type" value="Genomic_DNA"/>
</dbReference>
<dbReference type="InterPro" id="IPR053176">
    <property type="entry name" value="T6SS_TssE1-like"/>
</dbReference>
<evidence type="ECO:0000313" key="3">
    <source>
        <dbReference type="EMBL" id="SFJ83527.1"/>
    </source>
</evidence>
<dbReference type="NCBIfam" id="TIGR03357">
    <property type="entry name" value="VI_zyme"/>
    <property type="match status" value="1"/>
</dbReference>
<proteinExistence type="predicted"/>
<sequence>MSEPDPELTVPPVADERARRNWRSGDRAKVSIMNVFRAAHRAGDGRKATPGSEDGTREITARSLQRRDGVGEEMLRAHLQADLHTLLNTTRLESAVSLKDAPHVARSVLNYGFQDLSGLTMDEIGAPHVEKSIRQSLLDHEPRIIPSTLDVKIESRGNDTDQRLSLHVSAELMNDPVDIALDFDAVVDLGAGKLHLSQFRVQT</sequence>
<dbReference type="PANTHER" id="PTHR38595:SF1">
    <property type="entry name" value="TYPE VI SECRETION SYSTEM COMPONENT TSSE1"/>
    <property type="match status" value="1"/>
</dbReference>